<dbReference type="PANTHER" id="PTHR33021">
    <property type="entry name" value="BLUE COPPER PROTEIN"/>
    <property type="match status" value="1"/>
</dbReference>
<keyword evidence="1" id="KW-0732">Signal</keyword>
<evidence type="ECO:0000313" key="4">
    <source>
        <dbReference type="Proteomes" id="UP000596660"/>
    </source>
</evidence>
<name>A0A803MYD9_CHEQI</name>
<accession>A0A803MYD9</accession>
<feature type="chain" id="PRO_5030549614" description="Phytocyanin domain-containing protein" evidence="1">
    <location>
        <begin position="20"/>
        <end position="101"/>
    </location>
</feature>
<dbReference type="Gramene" id="AUR62037219-RA">
    <property type="protein sequence ID" value="AUR62037219-RA:cds"/>
    <property type="gene ID" value="AUR62037219"/>
</dbReference>
<evidence type="ECO:0000313" key="3">
    <source>
        <dbReference type="EnsemblPlants" id="AUR62037219-RA:cds"/>
    </source>
</evidence>
<sequence>MSMMVVVVLMVLIAKEVSATQHVVGGSDGWDETTDYDSWAKSQTFKVGDTLGSESEYKKCDTSNAANSMNGGNDVVKLDKAGTRFFTCGTAGHCGAGMKLK</sequence>
<evidence type="ECO:0000259" key="2">
    <source>
        <dbReference type="PROSITE" id="PS51485"/>
    </source>
</evidence>
<feature type="domain" description="Phytocyanin" evidence="2">
    <location>
        <begin position="20"/>
        <end position="101"/>
    </location>
</feature>
<feature type="signal peptide" evidence="1">
    <location>
        <begin position="1"/>
        <end position="19"/>
    </location>
</feature>
<dbReference type="Pfam" id="PF02298">
    <property type="entry name" value="Cu_bind_like"/>
    <property type="match status" value="1"/>
</dbReference>
<dbReference type="OMA" id="TQWASSQ"/>
<dbReference type="Gene3D" id="2.60.40.420">
    <property type="entry name" value="Cupredoxins - blue copper proteins"/>
    <property type="match status" value="2"/>
</dbReference>
<protein>
    <recommendedName>
        <fullName evidence="2">Phytocyanin domain-containing protein</fullName>
    </recommendedName>
</protein>
<dbReference type="Proteomes" id="UP000596660">
    <property type="component" value="Unplaced"/>
</dbReference>
<dbReference type="InterPro" id="IPR008972">
    <property type="entry name" value="Cupredoxin"/>
</dbReference>
<dbReference type="GO" id="GO:0009055">
    <property type="term" value="F:electron transfer activity"/>
    <property type="evidence" value="ECO:0007669"/>
    <property type="project" value="InterPro"/>
</dbReference>
<dbReference type="InterPro" id="IPR039391">
    <property type="entry name" value="Phytocyanin-like"/>
</dbReference>
<dbReference type="PROSITE" id="PS51485">
    <property type="entry name" value="PHYTOCYANIN"/>
    <property type="match status" value="1"/>
</dbReference>
<dbReference type="PANTHER" id="PTHR33021:SF489">
    <property type="entry name" value="BASIC BLUE PROTEIN-LIKE"/>
    <property type="match status" value="1"/>
</dbReference>
<dbReference type="CDD" id="cd04216">
    <property type="entry name" value="Phytocyanin"/>
    <property type="match status" value="1"/>
</dbReference>
<dbReference type="EnsemblPlants" id="AUR62037219-RA">
    <property type="protein sequence ID" value="AUR62037219-RA:cds"/>
    <property type="gene ID" value="AUR62037219"/>
</dbReference>
<evidence type="ECO:0000256" key="1">
    <source>
        <dbReference type="SAM" id="SignalP"/>
    </source>
</evidence>
<reference evidence="3" key="1">
    <citation type="journal article" date="2017" name="Nature">
        <title>The genome of Chenopodium quinoa.</title>
        <authorList>
            <person name="Jarvis D.E."/>
            <person name="Ho Y.S."/>
            <person name="Lightfoot D.J."/>
            <person name="Schmoeckel S.M."/>
            <person name="Li B."/>
            <person name="Borm T.J.A."/>
            <person name="Ohyanagi H."/>
            <person name="Mineta K."/>
            <person name="Michell C.T."/>
            <person name="Saber N."/>
            <person name="Kharbatia N.M."/>
            <person name="Rupper R.R."/>
            <person name="Sharp A.R."/>
            <person name="Dally N."/>
            <person name="Boughton B.A."/>
            <person name="Woo Y.H."/>
            <person name="Gao G."/>
            <person name="Schijlen E.G.W.M."/>
            <person name="Guo X."/>
            <person name="Momin A.A."/>
            <person name="Negrao S."/>
            <person name="Al-Babili S."/>
            <person name="Gehring C."/>
            <person name="Roessner U."/>
            <person name="Jung C."/>
            <person name="Murphy K."/>
            <person name="Arold S.T."/>
            <person name="Gojobori T."/>
            <person name="van der Linden C.G."/>
            <person name="van Loo E.N."/>
            <person name="Jellen E.N."/>
            <person name="Maughan P.J."/>
            <person name="Tester M."/>
        </authorList>
    </citation>
    <scope>NUCLEOTIDE SEQUENCE [LARGE SCALE GENOMIC DNA]</scope>
    <source>
        <strain evidence="3">cv. PI 614886</strain>
    </source>
</reference>
<proteinExistence type="predicted"/>
<dbReference type="AlphaFoldDB" id="A0A803MYD9"/>
<keyword evidence="4" id="KW-1185">Reference proteome</keyword>
<dbReference type="InterPro" id="IPR003245">
    <property type="entry name" value="Phytocyanin_dom"/>
</dbReference>
<dbReference type="SUPFAM" id="SSF49503">
    <property type="entry name" value="Cupredoxins"/>
    <property type="match status" value="1"/>
</dbReference>
<reference evidence="3" key="2">
    <citation type="submission" date="2021-03" db="UniProtKB">
        <authorList>
            <consortium name="EnsemblPlants"/>
        </authorList>
    </citation>
    <scope>IDENTIFICATION</scope>
</reference>
<organism evidence="3 4">
    <name type="scientific">Chenopodium quinoa</name>
    <name type="common">Quinoa</name>
    <dbReference type="NCBI Taxonomy" id="63459"/>
    <lineage>
        <taxon>Eukaryota</taxon>
        <taxon>Viridiplantae</taxon>
        <taxon>Streptophyta</taxon>
        <taxon>Embryophyta</taxon>
        <taxon>Tracheophyta</taxon>
        <taxon>Spermatophyta</taxon>
        <taxon>Magnoliopsida</taxon>
        <taxon>eudicotyledons</taxon>
        <taxon>Gunneridae</taxon>
        <taxon>Pentapetalae</taxon>
        <taxon>Caryophyllales</taxon>
        <taxon>Chenopodiaceae</taxon>
        <taxon>Chenopodioideae</taxon>
        <taxon>Atripliceae</taxon>
        <taxon>Chenopodium</taxon>
    </lineage>
</organism>
<dbReference type="GO" id="GO:0005886">
    <property type="term" value="C:plasma membrane"/>
    <property type="evidence" value="ECO:0007669"/>
    <property type="project" value="TreeGrafter"/>
</dbReference>